<dbReference type="GO" id="GO:0003838">
    <property type="term" value="F:sterol 24-C-methyltransferase activity"/>
    <property type="evidence" value="ECO:0007669"/>
    <property type="project" value="TreeGrafter"/>
</dbReference>
<dbReference type="InterPro" id="IPR013216">
    <property type="entry name" value="Methyltransf_11"/>
</dbReference>
<feature type="domain" description="Methyltransferase type 11" evidence="2">
    <location>
        <begin position="87"/>
        <end position="182"/>
    </location>
</feature>
<evidence type="ECO:0000259" key="2">
    <source>
        <dbReference type="Pfam" id="PF08241"/>
    </source>
</evidence>
<dbReference type="Proteomes" id="UP000236919">
    <property type="component" value="Unassembled WGS sequence"/>
</dbReference>
<name>A0A2S4MEY4_9HYPH</name>
<dbReference type="RefSeq" id="WP_181011773.1">
    <property type="nucleotide sequence ID" value="NZ_PQFZ01000004.1"/>
</dbReference>
<dbReference type="EMBL" id="PQFZ01000004">
    <property type="protein sequence ID" value="POR53313.1"/>
    <property type="molecule type" value="Genomic_DNA"/>
</dbReference>
<dbReference type="GO" id="GO:0032259">
    <property type="term" value="P:methylation"/>
    <property type="evidence" value="ECO:0007669"/>
    <property type="project" value="UniProtKB-KW"/>
</dbReference>
<evidence type="ECO:0000313" key="3">
    <source>
        <dbReference type="EMBL" id="POR53313.1"/>
    </source>
</evidence>
<evidence type="ECO:0000313" key="4">
    <source>
        <dbReference type="Proteomes" id="UP000236919"/>
    </source>
</evidence>
<protein>
    <submittedName>
        <fullName evidence="3">Methyltransferase family protein</fullName>
    </submittedName>
</protein>
<keyword evidence="1 3" id="KW-0808">Transferase</keyword>
<proteinExistence type="predicted"/>
<dbReference type="PANTHER" id="PTHR44068:SF1">
    <property type="entry name" value="HYPOTHETICAL LOC100005854"/>
    <property type="match status" value="1"/>
</dbReference>
<dbReference type="InterPro" id="IPR029063">
    <property type="entry name" value="SAM-dependent_MTases_sf"/>
</dbReference>
<dbReference type="PANTHER" id="PTHR44068">
    <property type="entry name" value="ZGC:194242"/>
    <property type="match status" value="1"/>
</dbReference>
<dbReference type="InterPro" id="IPR050447">
    <property type="entry name" value="Erg6_SMT_methyltransf"/>
</dbReference>
<dbReference type="GO" id="GO:0016126">
    <property type="term" value="P:sterol biosynthetic process"/>
    <property type="evidence" value="ECO:0007669"/>
    <property type="project" value="TreeGrafter"/>
</dbReference>
<reference evidence="3 4" key="1">
    <citation type="submission" date="2018-01" db="EMBL/GenBank/DDBJ databases">
        <title>Genomic Encyclopedia of Type Strains, Phase III (KMG-III): the genomes of soil and plant-associated and newly described type strains.</title>
        <authorList>
            <person name="Whitman W."/>
        </authorList>
    </citation>
    <scope>NUCLEOTIDE SEQUENCE [LARGE SCALE GENOMIC DNA]</scope>
    <source>
        <strain evidence="3 4">1131</strain>
    </source>
</reference>
<dbReference type="SUPFAM" id="SSF53335">
    <property type="entry name" value="S-adenosyl-L-methionine-dependent methyltransferases"/>
    <property type="match status" value="1"/>
</dbReference>
<evidence type="ECO:0000256" key="1">
    <source>
        <dbReference type="ARBA" id="ARBA00022679"/>
    </source>
</evidence>
<dbReference type="Pfam" id="PF08241">
    <property type="entry name" value="Methyltransf_11"/>
    <property type="match status" value="1"/>
</dbReference>
<gene>
    <name evidence="3" type="ORF">CYD53_104289</name>
</gene>
<sequence>MASRMFSGMLEAMDRGAFPRARKWLWRRLYDMLARSWRDHDWRFMNYGFLPAEAMFPLKPGDEADRPFIGLYHQAVSGLPVTGSHVLEVGSGRGGGARYIALYHAPASVTGLDYSPATVRLAQRLNRDTPALTFQTGDAERLPFADGSMDIVVNIESSHCYGNVAAFAQEVGRVLSPGGWFTFADMRGKASLPELDRQLAASGLTLREDRDLSAGVVAALDAADLRKRERIAKARLMRGFIAEFAGAKGSILYNELTGGGVVYVARRYQKTTSSLPAH</sequence>
<keyword evidence="3" id="KW-0489">Methyltransferase</keyword>
<dbReference type="CDD" id="cd02440">
    <property type="entry name" value="AdoMet_MTases"/>
    <property type="match status" value="1"/>
</dbReference>
<dbReference type="Gene3D" id="3.40.50.150">
    <property type="entry name" value="Vaccinia Virus protein VP39"/>
    <property type="match status" value="1"/>
</dbReference>
<accession>A0A2S4MEY4</accession>
<dbReference type="AlphaFoldDB" id="A0A2S4MEY4"/>
<keyword evidence="4" id="KW-1185">Reference proteome</keyword>
<organism evidence="3 4">
    <name type="scientific">Bosea psychrotolerans</name>
    <dbReference type="NCBI Taxonomy" id="1871628"/>
    <lineage>
        <taxon>Bacteria</taxon>
        <taxon>Pseudomonadati</taxon>
        <taxon>Pseudomonadota</taxon>
        <taxon>Alphaproteobacteria</taxon>
        <taxon>Hyphomicrobiales</taxon>
        <taxon>Boseaceae</taxon>
        <taxon>Bosea</taxon>
    </lineage>
</organism>
<comment type="caution">
    <text evidence="3">The sequence shown here is derived from an EMBL/GenBank/DDBJ whole genome shotgun (WGS) entry which is preliminary data.</text>
</comment>